<name>A0A1B2HH79_9PSEU</name>
<organism evidence="3 4">
    <name type="scientific">Lentzea guizhouensis</name>
    <dbReference type="NCBI Taxonomy" id="1586287"/>
    <lineage>
        <taxon>Bacteria</taxon>
        <taxon>Bacillati</taxon>
        <taxon>Actinomycetota</taxon>
        <taxon>Actinomycetes</taxon>
        <taxon>Pseudonocardiales</taxon>
        <taxon>Pseudonocardiaceae</taxon>
        <taxon>Lentzea</taxon>
    </lineage>
</organism>
<dbReference type="EMBL" id="CP016793">
    <property type="protein sequence ID" value="ANZ37049.1"/>
    <property type="molecule type" value="Genomic_DNA"/>
</dbReference>
<reference evidence="3 4" key="1">
    <citation type="submission" date="2016-07" db="EMBL/GenBank/DDBJ databases">
        <title>Complete genome sequence of the Lentzea guizhouensis DHS C013.</title>
        <authorList>
            <person name="Cao C."/>
        </authorList>
    </citation>
    <scope>NUCLEOTIDE SEQUENCE [LARGE SCALE GENOMIC DNA]</scope>
    <source>
        <strain evidence="3 4">DHS C013</strain>
    </source>
</reference>
<evidence type="ECO:0000256" key="2">
    <source>
        <dbReference type="SAM" id="Phobius"/>
    </source>
</evidence>
<keyword evidence="4" id="KW-1185">Reference proteome</keyword>
<dbReference type="Proteomes" id="UP000093053">
    <property type="component" value="Chromosome"/>
</dbReference>
<accession>A0A1B2HH79</accession>
<protein>
    <submittedName>
        <fullName evidence="3">Uncharacterized protein</fullName>
    </submittedName>
</protein>
<gene>
    <name evidence="3" type="ORF">BBK82_14200</name>
</gene>
<dbReference type="STRING" id="1586287.BBK82_14200"/>
<keyword evidence="2" id="KW-0812">Transmembrane</keyword>
<evidence type="ECO:0000313" key="3">
    <source>
        <dbReference type="EMBL" id="ANZ37049.1"/>
    </source>
</evidence>
<sequence>MIPHGRVVVVVVVGRGRVVVVVGAGGFVVVVVVVVVVTAWLVEVVVVVVLAEEEDDVDDDDVEDDDDTVCDGVPVSVGISEGTSTRETWTAGPPDEGPEPPAAKDPKSGPITVNAATTAPMSAPVASLPGPLIAANTRIAYRVHSIGSSKPGVFYAVGLLWPSR</sequence>
<keyword evidence="2" id="KW-0472">Membrane</keyword>
<dbReference type="KEGG" id="led:BBK82_14200"/>
<evidence type="ECO:0000313" key="4">
    <source>
        <dbReference type="Proteomes" id="UP000093053"/>
    </source>
</evidence>
<dbReference type="AlphaFoldDB" id="A0A1B2HH79"/>
<dbReference type="RefSeq" id="WP_065915447.1">
    <property type="nucleotide sequence ID" value="NZ_CP016793.1"/>
</dbReference>
<evidence type="ECO:0000256" key="1">
    <source>
        <dbReference type="SAM" id="MobiDB-lite"/>
    </source>
</evidence>
<proteinExistence type="predicted"/>
<feature type="region of interest" description="Disordered" evidence="1">
    <location>
        <begin position="56"/>
        <end position="114"/>
    </location>
</feature>
<feature type="compositionally biased region" description="Acidic residues" evidence="1">
    <location>
        <begin position="56"/>
        <end position="69"/>
    </location>
</feature>
<feature type="transmembrane region" description="Helical" evidence="2">
    <location>
        <begin position="20"/>
        <end position="42"/>
    </location>
</feature>
<keyword evidence="2" id="KW-1133">Transmembrane helix</keyword>